<dbReference type="EMBL" id="SNTY01000067">
    <property type="protein sequence ID" value="TEU24203.1"/>
    <property type="molecule type" value="Genomic_DNA"/>
</dbReference>
<organism evidence="5 6">
    <name type="scientific">Alkanindiges illinoisensis</name>
    <dbReference type="NCBI Taxonomy" id="197183"/>
    <lineage>
        <taxon>Bacteria</taxon>
        <taxon>Pseudomonadati</taxon>
        <taxon>Pseudomonadota</taxon>
        <taxon>Gammaproteobacteria</taxon>
        <taxon>Moraxellales</taxon>
        <taxon>Moraxellaceae</taxon>
        <taxon>Alkanindiges</taxon>
    </lineage>
</organism>
<dbReference type="SUPFAM" id="SSF51905">
    <property type="entry name" value="FAD/NAD(P)-binding domain"/>
    <property type="match status" value="1"/>
</dbReference>
<dbReference type="AlphaFoldDB" id="A0A4Y7X9M2"/>
<gene>
    <name evidence="5" type="ORF">E2B99_12375</name>
</gene>
<protein>
    <submittedName>
        <fullName evidence="5">FAD-binding protein</fullName>
    </submittedName>
</protein>
<dbReference type="GO" id="GO:0016491">
    <property type="term" value="F:oxidoreductase activity"/>
    <property type="evidence" value="ECO:0007669"/>
    <property type="project" value="UniProtKB-KW"/>
</dbReference>
<accession>A0A4Y7X9M2</accession>
<proteinExistence type="predicted"/>
<name>A0A4Y7X9M2_9GAMM</name>
<dbReference type="OrthoDB" id="5792777at2"/>
<comment type="cofactor">
    <cofactor evidence="1">
        <name>FAD</name>
        <dbReference type="ChEBI" id="CHEBI:57692"/>
    </cofactor>
</comment>
<feature type="domain" description="Amine oxidase" evidence="4">
    <location>
        <begin position="17"/>
        <end position="282"/>
    </location>
</feature>
<keyword evidence="6" id="KW-1185">Reference proteome</keyword>
<sequence>MTKSHMTKTVAIIGSGMAGLAAARLMKEAGFAVTIYEALEGRGMDSHTVLLDGGIVDAPLRVMNPSLWRNTLALASHMQVPVFRVNTFMSCNWLDGEIDRSPRLTPWFKSQRTRLGNLPTAASLRFINRDTLKLVKGLFQLKKALKQFKQHPHQDMSLAEFASLHNFDPLFWYGTVLPVINTICTCEPQHTARWPAKPLLAFLEKLLDGEPLLRMQGGTPALVNALIKDMPSISGAKVEQVQQQGQQVLVRNVRGEQGLYDYVIVATPTTQMDFVDVQQFAPELAILKQFQFDCGELVIHRDTRFMPVQRKDWTVLNYSMNRQFSQQMFSIWINAIEPTLVGKPPVFQTWNPVFEPKPELVISRVKLTRAIVDQHTTRLLRQLRQLQQQPGQRVFFCGSWSCEGLPILESAVTSAMWVANQLGVRAAFAGKAPLLVQTQGLAR</sequence>
<dbReference type="InterPro" id="IPR001613">
    <property type="entry name" value="Flavin_amine_oxidase"/>
</dbReference>
<dbReference type="InterPro" id="IPR002937">
    <property type="entry name" value="Amino_oxidase"/>
</dbReference>
<dbReference type="PRINTS" id="PR00757">
    <property type="entry name" value="AMINEOXDASEF"/>
</dbReference>
<dbReference type="InterPro" id="IPR036188">
    <property type="entry name" value="FAD/NAD-bd_sf"/>
</dbReference>
<dbReference type="Proteomes" id="UP000297834">
    <property type="component" value="Unassembled WGS sequence"/>
</dbReference>
<evidence type="ECO:0000256" key="2">
    <source>
        <dbReference type="ARBA" id="ARBA00023002"/>
    </source>
</evidence>
<reference evidence="5 6" key="1">
    <citation type="submission" date="2019-03" db="EMBL/GenBank/DDBJ databases">
        <title>Alkanindiges illinoisensis: a potential pathogenic isolated from ascites of a gastric cancer patient with abdominal metastasis.</title>
        <authorList>
            <person name="Hu X."/>
            <person name="Yang B."/>
            <person name="Yan X."/>
            <person name="Lin L."/>
            <person name="Zhao H."/>
            <person name="Zhou F."/>
            <person name="Su B."/>
            <person name="Chen J."/>
            <person name="Rui Y."/>
            <person name="Wang Q."/>
            <person name="Zheng L."/>
        </authorList>
    </citation>
    <scope>NUCLEOTIDE SEQUENCE [LARGE SCALE GENOMIC DNA]</scope>
    <source>
        <strain evidence="5 6">NFYY 23406</strain>
    </source>
</reference>
<evidence type="ECO:0000259" key="4">
    <source>
        <dbReference type="Pfam" id="PF01593"/>
    </source>
</evidence>
<evidence type="ECO:0000313" key="6">
    <source>
        <dbReference type="Proteomes" id="UP000297834"/>
    </source>
</evidence>
<dbReference type="Gene3D" id="3.50.50.60">
    <property type="entry name" value="FAD/NAD(P)-binding domain"/>
    <property type="match status" value="1"/>
</dbReference>
<evidence type="ECO:0000256" key="3">
    <source>
        <dbReference type="PIRSR" id="PIRSR601613-1"/>
    </source>
</evidence>
<feature type="binding site" evidence="3">
    <location>
        <begin position="37"/>
        <end position="38"/>
    </location>
    <ligand>
        <name>FAD</name>
        <dbReference type="ChEBI" id="CHEBI:57692"/>
    </ligand>
</feature>
<evidence type="ECO:0000256" key="1">
    <source>
        <dbReference type="ARBA" id="ARBA00001974"/>
    </source>
</evidence>
<comment type="caution">
    <text evidence="5">The sequence shown here is derived from an EMBL/GenBank/DDBJ whole genome shotgun (WGS) entry which is preliminary data.</text>
</comment>
<keyword evidence="2" id="KW-0560">Oxidoreductase</keyword>
<dbReference type="STRING" id="1120977.GCA_000619845_02275"/>
<evidence type="ECO:0000313" key="5">
    <source>
        <dbReference type="EMBL" id="TEU24203.1"/>
    </source>
</evidence>
<dbReference type="Pfam" id="PF01593">
    <property type="entry name" value="Amino_oxidase"/>
    <property type="match status" value="1"/>
</dbReference>
<feature type="binding site" evidence="3">
    <location>
        <position position="238"/>
    </location>
    <ligand>
        <name>FAD</name>
        <dbReference type="ChEBI" id="CHEBI:57692"/>
    </ligand>
</feature>
<dbReference type="InterPro" id="IPR050464">
    <property type="entry name" value="Zeta_carotene_desat/Oxidored"/>
</dbReference>
<dbReference type="PANTHER" id="PTHR42923:SF17">
    <property type="entry name" value="AMINE OXIDASE DOMAIN-CONTAINING PROTEIN"/>
    <property type="match status" value="1"/>
</dbReference>
<dbReference type="PANTHER" id="PTHR42923">
    <property type="entry name" value="PROTOPORPHYRINOGEN OXIDASE"/>
    <property type="match status" value="1"/>
</dbReference>